<organism evidence="1 2">
    <name type="scientific">Phocaeicola vulgatus</name>
    <name type="common">Bacteroides vulgatus</name>
    <dbReference type="NCBI Taxonomy" id="821"/>
    <lineage>
        <taxon>Bacteria</taxon>
        <taxon>Pseudomonadati</taxon>
        <taxon>Bacteroidota</taxon>
        <taxon>Bacteroidia</taxon>
        <taxon>Bacteroidales</taxon>
        <taxon>Bacteroidaceae</taxon>
        <taxon>Phocaeicola</taxon>
    </lineage>
</organism>
<gene>
    <name evidence="1" type="ORF">GAY79_07500</name>
</gene>
<evidence type="ECO:0000313" key="2">
    <source>
        <dbReference type="Proteomes" id="UP000437431"/>
    </source>
</evidence>
<comment type="caution">
    <text evidence="1">The sequence shown here is derived from an EMBL/GenBank/DDBJ whole genome shotgun (WGS) entry which is preliminary data.</text>
</comment>
<dbReference type="EMBL" id="WDAY01000013">
    <property type="protein sequence ID" value="KAB6561643.1"/>
    <property type="molecule type" value="Genomic_DNA"/>
</dbReference>
<accession>A0A7J5RJI9</accession>
<sequence length="72" mass="8161">MNIFYNIGLNIKKGTYFLKGELYNIEAVFSPISDDSLISQIAKNKTSTAKNQQPLLYSQKNIHKFLASTAYN</sequence>
<proteinExistence type="predicted"/>
<dbReference type="Proteomes" id="UP000437431">
    <property type="component" value="Unassembled WGS sequence"/>
</dbReference>
<name>A0A7J5RJI9_PHOVU</name>
<protein>
    <submittedName>
        <fullName evidence="1">Uncharacterized protein</fullName>
    </submittedName>
</protein>
<dbReference type="RefSeq" id="WP_038611394.1">
    <property type="nucleotide sequence ID" value="NZ_JAHONQ010000018.1"/>
</dbReference>
<reference evidence="1 2" key="1">
    <citation type="journal article" date="2019" name="Nat. Med.">
        <title>A library of human gut bacterial isolates paired with longitudinal multiomics data enables mechanistic microbiome research.</title>
        <authorList>
            <person name="Poyet M."/>
            <person name="Groussin M."/>
            <person name="Gibbons S.M."/>
            <person name="Avila-Pacheco J."/>
            <person name="Jiang X."/>
            <person name="Kearney S.M."/>
            <person name="Perrotta A.R."/>
            <person name="Berdy B."/>
            <person name="Zhao S."/>
            <person name="Lieberman T.D."/>
            <person name="Swanson P.K."/>
            <person name="Smith M."/>
            <person name="Roesemann S."/>
            <person name="Alexander J.E."/>
            <person name="Rich S.A."/>
            <person name="Livny J."/>
            <person name="Vlamakis H."/>
            <person name="Clish C."/>
            <person name="Bullock K."/>
            <person name="Deik A."/>
            <person name="Scott J."/>
            <person name="Pierce K.A."/>
            <person name="Xavier R.J."/>
            <person name="Alm E.J."/>
        </authorList>
    </citation>
    <scope>NUCLEOTIDE SEQUENCE [LARGE SCALE GENOMIC DNA]</scope>
    <source>
        <strain evidence="1 2">BIOML-A111</strain>
    </source>
</reference>
<dbReference type="AlphaFoldDB" id="A0A7J5RJI9"/>
<evidence type="ECO:0000313" key="1">
    <source>
        <dbReference type="EMBL" id="KAB6561643.1"/>
    </source>
</evidence>